<feature type="non-terminal residue" evidence="2">
    <location>
        <position position="1"/>
    </location>
</feature>
<reference evidence="2" key="1">
    <citation type="journal article" date="2015" name="Nature">
        <title>Complex archaea that bridge the gap between prokaryotes and eukaryotes.</title>
        <authorList>
            <person name="Spang A."/>
            <person name="Saw J.H."/>
            <person name="Jorgensen S.L."/>
            <person name="Zaremba-Niedzwiedzka K."/>
            <person name="Martijn J."/>
            <person name="Lind A.E."/>
            <person name="van Eijk R."/>
            <person name="Schleper C."/>
            <person name="Guy L."/>
            <person name="Ettema T.J."/>
        </authorList>
    </citation>
    <scope>NUCLEOTIDE SEQUENCE</scope>
</reference>
<organism evidence="2">
    <name type="scientific">marine sediment metagenome</name>
    <dbReference type="NCBI Taxonomy" id="412755"/>
    <lineage>
        <taxon>unclassified sequences</taxon>
        <taxon>metagenomes</taxon>
        <taxon>ecological metagenomes</taxon>
    </lineage>
</organism>
<protein>
    <submittedName>
        <fullName evidence="2">Uncharacterized protein</fullName>
    </submittedName>
</protein>
<gene>
    <name evidence="2" type="ORF">LCGC14_2756220</name>
</gene>
<accession>A0A0F8Z0F9</accession>
<proteinExistence type="predicted"/>
<dbReference type="EMBL" id="LAZR01050537">
    <property type="protein sequence ID" value="KKK87138.1"/>
    <property type="molecule type" value="Genomic_DNA"/>
</dbReference>
<comment type="caution">
    <text evidence="2">The sequence shown here is derived from an EMBL/GenBank/DDBJ whole genome shotgun (WGS) entry which is preliminary data.</text>
</comment>
<feature type="region of interest" description="Disordered" evidence="1">
    <location>
        <begin position="187"/>
        <end position="239"/>
    </location>
</feature>
<evidence type="ECO:0000256" key="1">
    <source>
        <dbReference type="SAM" id="MobiDB-lite"/>
    </source>
</evidence>
<sequence length="261" mass="29327">GDVGKPEMDAIRNYWWAAMTGAGAQFNIPILPSGKDGVGMDFKTIGASNKDMEFHKTIMFVSALIASVFSMDLLEMGIKTDNTSHVIGENPEPRIASSKDRGLHSLLTFIQQYVNKIVRHVTPKYRFRFVGLIQDDEEKKAGVRAKQVATHRSIDEIREEDGEEPYNEDWSKMPLHPQAVQIFLAAKQSQQQEEMADQYGAPNGFGGNGDNGDEENNNGNGNGQKQVEDEEKEDIEKSMSALEQFRKATRKSERVVRYIIE</sequence>
<evidence type="ECO:0000313" key="2">
    <source>
        <dbReference type="EMBL" id="KKK87138.1"/>
    </source>
</evidence>
<name>A0A0F8Z0F9_9ZZZZ</name>
<dbReference type="AlphaFoldDB" id="A0A0F8Z0F9"/>